<dbReference type="CDD" id="cd04179">
    <property type="entry name" value="DPM_DPG-synthase_like"/>
    <property type="match status" value="1"/>
</dbReference>
<dbReference type="Proteomes" id="UP000182692">
    <property type="component" value="Unassembled WGS sequence"/>
</dbReference>
<name>A0A1I5UWU6_9GAMM</name>
<dbReference type="CDD" id="cd07984">
    <property type="entry name" value="LPLAT_LABLAT-like"/>
    <property type="match status" value="1"/>
</dbReference>
<organism evidence="8 9">
    <name type="scientific">Enterovibrio norvegicus DSM 15893</name>
    <dbReference type="NCBI Taxonomy" id="1121869"/>
    <lineage>
        <taxon>Bacteria</taxon>
        <taxon>Pseudomonadati</taxon>
        <taxon>Pseudomonadota</taxon>
        <taxon>Gammaproteobacteria</taxon>
        <taxon>Vibrionales</taxon>
        <taxon>Vibrionaceae</taxon>
        <taxon>Enterovibrio</taxon>
    </lineage>
</organism>
<keyword evidence="4 8" id="KW-0808">Transferase</keyword>
<dbReference type="AlphaFoldDB" id="A0A1I5UWU6"/>
<evidence type="ECO:0000256" key="3">
    <source>
        <dbReference type="ARBA" id="ARBA00022519"/>
    </source>
</evidence>
<feature type="domain" description="Glycosyltransferase 2-like" evidence="7">
    <location>
        <begin position="8"/>
        <end position="125"/>
    </location>
</feature>
<evidence type="ECO:0000256" key="4">
    <source>
        <dbReference type="ARBA" id="ARBA00022679"/>
    </source>
</evidence>
<dbReference type="EMBL" id="FOWR01000034">
    <property type="protein sequence ID" value="SFP99672.1"/>
    <property type="molecule type" value="Genomic_DNA"/>
</dbReference>
<dbReference type="InterPro" id="IPR029044">
    <property type="entry name" value="Nucleotide-diphossugar_trans"/>
</dbReference>
<accession>A0A1I5UWU6</accession>
<evidence type="ECO:0000313" key="8">
    <source>
        <dbReference type="EMBL" id="SFP99672.1"/>
    </source>
</evidence>
<comment type="subcellular location">
    <subcellularLocation>
        <location evidence="1">Cell inner membrane</location>
    </subcellularLocation>
</comment>
<evidence type="ECO:0000256" key="6">
    <source>
        <dbReference type="ARBA" id="ARBA00023315"/>
    </source>
</evidence>
<proteinExistence type="predicted"/>
<dbReference type="PANTHER" id="PTHR10859:SF91">
    <property type="entry name" value="DOLICHYL-PHOSPHATE BETA-GLUCOSYLTRANSFERASE"/>
    <property type="match status" value="1"/>
</dbReference>
<keyword evidence="6 8" id="KW-0012">Acyltransferase</keyword>
<dbReference type="Gene3D" id="3.90.550.10">
    <property type="entry name" value="Spore Coat Polysaccharide Biosynthesis Protein SpsA, Chain A"/>
    <property type="match status" value="1"/>
</dbReference>
<dbReference type="RefSeq" id="WP_074928139.1">
    <property type="nucleotide sequence ID" value="NZ_FOWR01000034.1"/>
</dbReference>
<keyword evidence="3" id="KW-0997">Cell inner membrane</keyword>
<dbReference type="OrthoDB" id="9808633at2"/>
<gene>
    <name evidence="8" type="ORF">SAMN03084138_03755</name>
</gene>
<evidence type="ECO:0000256" key="1">
    <source>
        <dbReference type="ARBA" id="ARBA00004533"/>
    </source>
</evidence>
<evidence type="ECO:0000259" key="7">
    <source>
        <dbReference type="Pfam" id="PF00535"/>
    </source>
</evidence>
<evidence type="ECO:0000256" key="5">
    <source>
        <dbReference type="ARBA" id="ARBA00023136"/>
    </source>
</evidence>
<dbReference type="GO" id="GO:0005886">
    <property type="term" value="C:plasma membrane"/>
    <property type="evidence" value="ECO:0007669"/>
    <property type="project" value="UniProtKB-SubCell"/>
</dbReference>
<dbReference type="InterPro" id="IPR004960">
    <property type="entry name" value="LipA_acyltrans"/>
</dbReference>
<evidence type="ECO:0000313" key="9">
    <source>
        <dbReference type="Proteomes" id="UP000182692"/>
    </source>
</evidence>
<keyword evidence="2" id="KW-1003">Cell membrane</keyword>
<dbReference type="GO" id="GO:0009247">
    <property type="term" value="P:glycolipid biosynthetic process"/>
    <property type="evidence" value="ECO:0007669"/>
    <property type="project" value="UniProtKB-ARBA"/>
</dbReference>
<keyword evidence="5" id="KW-0472">Membrane</keyword>
<dbReference type="GeneID" id="35873977"/>
<dbReference type="STRING" id="1121869.SAMN03084138_03755"/>
<dbReference type="PANTHER" id="PTHR10859">
    <property type="entry name" value="GLYCOSYL TRANSFERASE"/>
    <property type="match status" value="1"/>
</dbReference>
<dbReference type="InterPro" id="IPR001173">
    <property type="entry name" value="Glyco_trans_2-like"/>
</dbReference>
<sequence length="561" mass="62836">MSSYRPCFLIPCYNHGNTVHGVVQQLMPFGFDVLLVDDGSNADTKAALAYAALSPNVTLLTLKENQGKGGAVIAGLKEAQRLGYSHAIQIDADGQHDTQALPELIQTSEDNPNALVSGKPIYDASIPASRRYGRYITHFWVMLETLSTSVKDTMCGFRAYPLTQTLAVIDGAAIGTRMDFDIEIMVRLYWNDTEILFVDTRVIYPEDGISHFDALKDNVRISKMHSKLFFSMFPKIPHLLSRKRRKAKHWSTQKERGTILGIKILLGSYRLLGRGVFSLLLRVVMAYYWLTGKSAKRASEQYLARLNAYGAEQNITFPEKMTSYKHLLSFGETMLDKLAAWQGDFDESNLTISGAEHFHDSVSQSKGAVLLGSHLGNIELCRALSRRHTGVKINALVFTEHAVQFNSVMEAVNPDSAVNLIQVTNLGPDTAIMLQQKIDQGEWIVIVGDRTSVTREGRVVMADFLGQPAPFPQGPFVLASVLKAPVFLLFGLRAQSESGPHFNVYFEPFHDPIVLPRGRREEALQDVVQQYASRLEHYTLLAPLQWYNFFNFWQLAGKNNE</sequence>
<evidence type="ECO:0000256" key="2">
    <source>
        <dbReference type="ARBA" id="ARBA00022475"/>
    </source>
</evidence>
<dbReference type="GO" id="GO:0016746">
    <property type="term" value="F:acyltransferase activity"/>
    <property type="evidence" value="ECO:0007669"/>
    <property type="project" value="UniProtKB-KW"/>
</dbReference>
<dbReference type="GO" id="GO:0006487">
    <property type="term" value="P:protein N-linked glycosylation"/>
    <property type="evidence" value="ECO:0007669"/>
    <property type="project" value="TreeGrafter"/>
</dbReference>
<dbReference type="Pfam" id="PF03279">
    <property type="entry name" value="Lip_A_acyltrans"/>
    <property type="match status" value="1"/>
</dbReference>
<reference evidence="8 9" key="1">
    <citation type="submission" date="2016-10" db="EMBL/GenBank/DDBJ databases">
        <authorList>
            <person name="de Groot N.N."/>
        </authorList>
    </citation>
    <scope>NUCLEOTIDE SEQUENCE [LARGE SCALE GENOMIC DNA]</scope>
    <source>
        <strain evidence="8 9">DSM 15893</strain>
    </source>
</reference>
<dbReference type="SUPFAM" id="SSF53448">
    <property type="entry name" value="Nucleotide-diphospho-sugar transferases"/>
    <property type="match status" value="1"/>
</dbReference>
<protein>
    <submittedName>
        <fullName evidence="8">Predicted acyltransferase, LPLAT superfamily</fullName>
    </submittedName>
</protein>
<dbReference type="Pfam" id="PF00535">
    <property type="entry name" value="Glycos_transf_2"/>
    <property type="match status" value="1"/>
</dbReference>